<feature type="transmembrane region" description="Helical" evidence="1">
    <location>
        <begin position="83"/>
        <end position="100"/>
    </location>
</feature>
<dbReference type="AlphaFoldDB" id="A0A8K0SUS9"/>
<keyword evidence="1" id="KW-1133">Transmembrane helix</keyword>
<evidence type="ECO:0000256" key="1">
    <source>
        <dbReference type="SAM" id="Phobius"/>
    </source>
</evidence>
<reference evidence="2" key="1">
    <citation type="journal article" date="2021" name="Nat. Commun.">
        <title>Genetic determinants of endophytism in the Arabidopsis root mycobiome.</title>
        <authorList>
            <person name="Mesny F."/>
            <person name="Miyauchi S."/>
            <person name="Thiergart T."/>
            <person name="Pickel B."/>
            <person name="Atanasova L."/>
            <person name="Karlsson M."/>
            <person name="Huettel B."/>
            <person name="Barry K.W."/>
            <person name="Haridas S."/>
            <person name="Chen C."/>
            <person name="Bauer D."/>
            <person name="Andreopoulos W."/>
            <person name="Pangilinan J."/>
            <person name="LaButti K."/>
            <person name="Riley R."/>
            <person name="Lipzen A."/>
            <person name="Clum A."/>
            <person name="Drula E."/>
            <person name="Henrissat B."/>
            <person name="Kohler A."/>
            <person name="Grigoriev I.V."/>
            <person name="Martin F.M."/>
            <person name="Hacquard S."/>
        </authorList>
    </citation>
    <scope>NUCLEOTIDE SEQUENCE</scope>
    <source>
        <strain evidence="2">MPI-CAGE-CH-0235</strain>
    </source>
</reference>
<gene>
    <name evidence="2" type="ORF">B0I35DRAFT_212227</name>
</gene>
<evidence type="ECO:0000313" key="2">
    <source>
        <dbReference type="EMBL" id="KAH7321340.1"/>
    </source>
</evidence>
<dbReference type="Proteomes" id="UP000813444">
    <property type="component" value="Unassembled WGS sequence"/>
</dbReference>
<dbReference type="EMBL" id="JAGPNK010000005">
    <property type="protein sequence ID" value="KAH7321340.1"/>
    <property type="molecule type" value="Genomic_DNA"/>
</dbReference>
<evidence type="ECO:0000313" key="3">
    <source>
        <dbReference type="Proteomes" id="UP000813444"/>
    </source>
</evidence>
<protein>
    <submittedName>
        <fullName evidence="2">Uncharacterized protein</fullName>
    </submittedName>
</protein>
<name>A0A8K0SUS9_9HYPO</name>
<proteinExistence type="predicted"/>
<keyword evidence="3" id="KW-1185">Reference proteome</keyword>
<feature type="transmembrane region" description="Helical" evidence="1">
    <location>
        <begin position="12"/>
        <end position="33"/>
    </location>
</feature>
<keyword evidence="1" id="KW-0472">Membrane</keyword>
<sequence length="129" mass="14222">MIQEAEDIEMTLMIGLGLALPVLAFWGGGRGVIEARDLLLFSLSPHIWSASIHHTGYLQEVRNPSSTDCVRQWIPTRGYESSMVSAFILLAAGAAAATAAQRRRLVCSPMEKATPRATSVEWRVWAMHE</sequence>
<keyword evidence="1" id="KW-0812">Transmembrane</keyword>
<organism evidence="2 3">
    <name type="scientific">Stachybotrys elegans</name>
    <dbReference type="NCBI Taxonomy" id="80388"/>
    <lineage>
        <taxon>Eukaryota</taxon>
        <taxon>Fungi</taxon>
        <taxon>Dikarya</taxon>
        <taxon>Ascomycota</taxon>
        <taxon>Pezizomycotina</taxon>
        <taxon>Sordariomycetes</taxon>
        <taxon>Hypocreomycetidae</taxon>
        <taxon>Hypocreales</taxon>
        <taxon>Stachybotryaceae</taxon>
        <taxon>Stachybotrys</taxon>
    </lineage>
</organism>
<comment type="caution">
    <text evidence="2">The sequence shown here is derived from an EMBL/GenBank/DDBJ whole genome shotgun (WGS) entry which is preliminary data.</text>
</comment>
<accession>A0A8K0SUS9</accession>